<proteinExistence type="predicted"/>
<dbReference type="EMBL" id="MN739658">
    <property type="protein sequence ID" value="QHT18544.1"/>
    <property type="molecule type" value="Genomic_DNA"/>
</dbReference>
<name>A0A6C0DQB8_9ZZZZ</name>
<reference evidence="1" key="1">
    <citation type="journal article" date="2020" name="Nature">
        <title>Giant virus diversity and host interactions through global metagenomics.</title>
        <authorList>
            <person name="Schulz F."/>
            <person name="Roux S."/>
            <person name="Paez-Espino D."/>
            <person name="Jungbluth S."/>
            <person name="Walsh D.A."/>
            <person name="Denef V.J."/>
            <person name="McMahon K.D."/>
            <person name="Konstantinidis K.T."/>
            <person name="Eloe-Fadrosh E.A."/>
            <person name="Kyrpides N.C."/>
            <person name="Woyke T."/>
        </authorList>
    </citation>
    <scope>NUCLEOTIDE SEQUENCE</scope>
    <source>
        <strain evidence="1">GVMAG-M-3300023174-47</strain>
    </source>
</reference>
<protein>
    <submittedName>
        <fullName evidence="1">Uncharacterized protein</fullName>
    </submittedName>
</protein>
<evidence type="ECO:0000313" key="1">
    <source>
        <dbReference type="EMBL" id="QHT18544.1"/>
    </source>
</evidence>
<accession>A0A6C0DQB8</accession>
<dbReference type="AlphaFoldDB" id="A0A6C0DQB8"/>
<sequence length="426" mass="48457">MDPLRCQVYTQKGTQCSKAHKANLAYCGLHETKREETGPHRFANEQLTIKQKFEIRDQIVNFRDRRTQAGNDQNAIQAITDEQTIAEAHMTVRHRTELRALRDAQAAEIAANGGRNPDDMANLGREISQMGLSVIRARMWIIRRWPNLEIRNQFIAEIETVRTRARNMLTIAHITPVIVVRLEALVAQATVSLDEFIARAMQDLENGGVIRGWGGEDVLPPAQRRGAVVMALPNPNVLARIANDNQNVHTQLVVEQTKKNVAEILKIPVPEIYRWQTKKLSMTYKTIIMFCHLSPKSAWQFSSMYCSDATIYDLEPGIFGKVVDGVWQFISKSPDKQDLKKILTSELRDNIGMCAQGNLSRICNVLQGYLEGIEQKESTNVILGREFSKLMDIESVNERLSKGKLILFNNNIPQDQWETWLEPLRA</sequence>
<organism evidence="1">
    <name type="scientific">viral metagenome</name>
    <dbReference type="NCBI Taxonomy" id="1070528"/>
    <lineage>
        <taxon>unclassified sequences</taxon>
        <taxon>metagenomes</taxon>
        <taxon>organismal metagenomes</taxon>
    </lineage>
</organism>